<dbReference type="AlphaFoldDB" id="A0A2W5MY78"/>
<dbReference type="InterPro" id="IPR007159">
    <property type="entry name" value="SpoVT-AbrB_dom"/>
</dbReference>
<protein>
    <submittedName>
        <fullName evidence="2">Transcriptional regulator/antitoxin MazE</fullName>
    </submittedName>
</protein>
<sequence>MITTKVRKVGNSAAVTLSTEALAILDVKEGDIVTLVRDEAGGLRILPGDKVAKALEVAEGIMDRNRELLAKLA</sequence>
<dbReference type="EMBL" id="QFPW01000067">
    <property type="protein sequence ID" value="PZQ45318.1"/>
    <property type="molecule type" value="Genomic_DNA"/>
</dbReference>
<dbReference type="SMART" id="SM00966">
    <property type="entry name" value="SpoVT_AbrB"/>
    <property type="match status" value="1"/>
</dbReference>
<name>A0A2W5MY78_RHOSU</name>
<dbReference type="GO" id="GO:0003677">
    <property type="term" value="F:DNA binding"/>
    <property type="evidence" value="ECO:0007669"/>
    <property type="project" value="InterPro"/>
</dbReference>
<evidence type="ECO:0000259" key="1">
    <source>
        <dbReference type="SMART" id="SM00966"/>
    </source>
</evidence>
<dbReference type="Proteomes" id="UP000249185">
    <property type="component" value="Unassembled WGS sequence"/>
</dbReference>
<evidence type="ECO:0000313" key="3">
    <source>
        <dbReference type="Proteomes" id="UP000249185"/>
    </source>
</evidence>
<dbReference type="InterPro" id="IPR037914">
    <property type="entry name" value="SpoVT-AbrB_sf"/>
</dbReference>
<dbReference type="SUPFAM" id="SSF89447">
    <property type="entry name" value="AbrB/MazE/MraZ-like"/>
    <property type="match status" value="1"/>
</dbReference>
<comment type="caution">
    <text evidence="2">The sequence shown here is derived from an EMBL/GenBank/DDBJ whole genome shotgun (WGS) entry which is preliminary data.</text>
</comment>
<organism evidence="2 3">
    <name type="scientific">Rhodovulum sulfidophilum</name>
    <name type="common">Rhodobacter sulfidophilus</name>
    <dbReference type="NCBI Taxonomy" id="35806"/>
    <lineage>
        <taxon>Bacteria</taxon>
        <taxon>Pseudomonadati</taxon>
        <taxon>Pseudomonadota</taxon>
        <taxon>Alphaproteobacteria</taxon>
        <taxon>Rhodobacterales</taxon>
        <taxon>Paracoccaceae</taxon>
        <taxon>Rhodovulum</taxon>
    </lineage>
</organism>
<dbReference type="Gene3D" id="2.10.260.10">
    <property type="match status" value="1"/>
</dbReference>
<evidence type="ECO:0000313" key="2">
    <source>
        <dbReference type="EMBL" id="PZQ45318.1"/>
    </source>
</evidence>
<feature type="domain" description="SpoVT-AbrB" evidence="1">
    <location>
        <begin position="7"/>
        <end position="53"/>
    </location>
</feature>
<proteinExistence type="predicted"/>
<accession>A0A2W5MY78</accession>
<reference evidence="2 3" key="1">
    <citation type="submission" date="2017-08" db="EMBL/GenBank/DDBJ databases">
        <title>Infants hospitalized years apart are colonized by the same room-sourced microbial strains.</title>
        <authorList>
            <person name="Brooks B."/>
            <person name="Olm M.R."/>
            <person name="Firek B.A."/>
            <person name="Baker R."/>
            <person name="Thomas B.C."/>
            <person name="Morowitz M.J."/>
            <person name="Banfield J.F."/>
        </authorList>
    </citation>
    <scope>NUCLEOTIDE SEQUENCE [LARGE SCALE GENOMIC DNA]</scope>
    <source>
        <strain evidence="2">S2_005_002_R2_34</strain>
    </source>
</reference>
<gene>
    <name evidence="2" type="ORF">DI556_22950</name>
</gene>